<keyword evidence="4" id="KW-1185">Reference proteome</keyword>
<name>A0A2S4N8P7_9FLAO</name>
<feature type="signal peptide" evidence="1">
    <location>
        <begin position="1"/>
        <end position="21"/>
    </location>
</feature>
<organism evidence="3 4">
    <name type="scientific">Flavobacterium croceum DSM 17960</name>
    <dbReference type="NCBI Taxonomy" id="1121886"/>
    <lineage>
        <taxon>Bacteria</taxon>
        <taxon>Pseudomonadati</taxon>
        <taxon>Bacteroidota</taxon>
        <taxon>Flavobacteriia</taxon>
        <taxon>Flavobacteriales</taxon>
        <taxon>Flavobacteriaceae</taxon>
        <taxon>Flavobacterium</taxon>
    </lineage>
</organism>
<feature type="chain" id="PRO_5015776874" evidence="1">
    <location>
        <begin position="22"/>
        <end position="241"/>
    </location>
</feature>
<dbReference type="AlphaFoldDB" id="A0A2S4N8P7"/>
<sequence>MKKIVLLASVLVALISCNSLEKDEYLITGTAKGIANGKKVLVQIQDENGIPKSIDTVTVKDGKFEIKGKTKEVTVAYVSFPDLKNDGFTVILEPGEIDAEVYKDSIDKSKVTGTYNNDELTKTLKITNKIDAEMQKIGMEFQNKNMQRIQQAQQTRDTAVMNQLNAEFLPILKDKYKFYFDYIEKNPKSYLSLLYFNKLSPFATTEPDRIKKLFNNLDPSIKNSTIGKKLGEAINKMPSKK</sequence>
<accession>A0A2S4N8P7</accession>
<evidence type="ECO:0000256" key="1">
    <source>
        <dbReference type="SAM" id="SignalP"/>
    </source>
</evidence>
<gene>
    <name evidence="3" type="ORF">Q361_106133</name>
</gene>
<evidence type="ECO:0000313" key="3">
    <source>
        <dbReference type="EMBL" id="POS02070.1"/>
    </source>
</evidence>
<dbReference type="EMBL" id="PQNY01000006">
    <property type="protein sequence ID" value="POS02070.1"/>
    <property type="molecule type" value="Genomic_DNA"/>
</dbReference>
<dbReference type="PROSITE" id="PS51257">
    <property type="entry name" value="PROKAR_LIPOPROTEIN"/>
    <property type="match status" value="1"/>
</dbReference>
<evidence type="ECO:0000313" key="4">
    <source>
        <dbReference type="Proteomes" id="UP000237056"/>
    </source>
</evidence>
<dbReference type="OrthoDB" id="1069091at2"/>
<protein>
    <submittedName>
        <fullName evidence="3">Uncharacterized protein DUF4369</fullName>
    </submittedName>
</protein>
<dbReference type="Proteomes" id="UP000237056">
    <property type="component" value="Unassembled WGS sequence"/>
</dbReference>
<dbReference type="Pfam" id="PF14289">
    <property type="entry name" value="DUF4369"/>
    <property type="match status" value="1"/>
</dbReference>
<dbReference type="RefSeq" id="WP_103725838.1">
    <property type="nucleotide sequence ID" value="NZ_PQNY01000006.1"/>
</dbReference>
<comment type="caution">
    <text evidence="3">The sequence shown here is derived from an EMBL/GenBank/DDBJ whole genome shotgun (WGS) entry which is preliminary data.</text>
</comment>
<reference evidence="3 4" key="1">
    <citation type="submission" date="2018-01" db="EMBL/GenBank/DDBJ databases">
        <title>Genomic Encyclopedia of Type Strains, Phase I: the one thousand microbial genomes (KMG-I) project.</title>
        <authorList>
            <person name="Goeker M."/>
        </authorList>
    </citation>
    <scope>NUCLEOTIDE SEQUENCE [LARGE SCALE GENOMIC DNA]</scope>
    <source>
        <strain evidence="3 4">DSM 17960</strain>
    </source>
</reference>
<evidence type="ECO:0000259" key="2">
    <source>
        <dbReference type="Pfam" id="PF14289"/>
    </source>
</evidence>
<feature type="domain" description="DUF4369" evidence="2">
    <location>
        <begin position="25"/>
        <end position="120"/>
    </location>
</feature>
<keyword evidence="1" id="KW-0732">Signal</keyword>
<proteinExistence type="predicted"/>
<dbReference type="InterPro" id="IPR025380">
    <property type="entry name" value="DUF4369"/>
</dbReference>